<sequence length="443" mass="49417">MADVADLLAEVQKLSLLVTGAQQQAQERHRDYAQAVADMKTEIAALQAGRASARTQQATATAAAQPVEQQPQKTNVPQPAASSGRKHRSPDAMPHTKRASATRPGASSKASPEQEHIDGVLGGDEGDDDDESLSRMVKKESKKRGSRTLETNKLNAFMRATVQAFLGYKIEPRDDDEEGYVYSNFPLPAARRPLPESLDAACSYDWDATPSAAFNKRVIELLADECIERNNTGFKFDRVKLKKKLVDHLRYLCDVRRDALTPPDPDVAAERRLHTAANTRKNGLSNRRLAFIYHYELAQYFSVDAELLQYLFGAQCTSDDEVDDSFDTATCRIRRLSWRNKKLTALLRLIDKCIALIARRKSGSNPHDRIDGPFDDGAVVPEALPENWFDDEYLDGLSHYDRQALLIQNAIVVDWFGLHKAVMAVVARERSYKKGRKTNGSSG</sequence>
<evidence type="ECO:0000313" key="2">
    <source>
        <dbReference type="EMBL" id="EJD32927.1"/>
    </source>
</evidence>
<evidence type="ECO:0000256" key="1">
    <source>
        <dbReference type="SAM" id="MobiDB-lite"/>
    </source>
</evidence>
<keyword evidence="3" id="KW-1185">Reference proteome</keyword>
<proteinExistence type="predicted"/>
<reference evidence="3" key="1">
    <citation type="journal article" date="2012" name="Science">
        <title>The Paleozoic origin of enzymatic lignin decomposition reconstructed from 31 fungal genomes.</title>
        <authorList>
            <person name="Floudas D."/>
            <person name="Binder M."/>
            <person name="Riley R."/>
            <person name="Barry K."/>
            <person name="Blanchette R.A."/>
            <person name="Henrissat B."/>
            <person name="Martinez A.T."/>
            <person name="Otillar R."/>
            <person name="Spatafora J.W."/>
            <person name="Yadav J.S."/>
            <person name="Aerts A."/>
            <person name="Benoit I."/>
            <person name="Boyd A."/>
            <person name="Carlson A."/>
            <person name="Copeland A."/>
            <person name="Coutinho P.M."/>
            <person name="de Vries R.P."/>
            <person name="Ferreira P."/>
            <person name="Findley K."/>
            <person name="Foster B."/>
            <person name="Gaskell J."/>
            <person name="Glotzer D."/>
            <person name="Gorecki P."/>
            <person name="Heitman J."/>
            <person name="Hesse C."/>
            <person name="Hori C."/>
            <person name="Igarashi K."/>
            <person name="Jurgens J.A."/>
            <person name="Kallen N."/>
            <person name="Kersten P."/>
            <person name="Kohler A."/>
            <person name="Kuees U."/>
            <person name="Kumar T.K.A."/>
            <person name="Kuo A."/>
            <person name="LaButti K."/>
            <person name="Larrondo L.F."/>
            <person name="Lindquist E."/>
            <person name="Ling A."/>
            <person name="Lombard V."/>
            <person name="Lucas S."/>
            <person name="Lundell T."/>
            <person name="Martin R."/>
            <person name="McLaughlin D.J."/>
            <person name="Morgenstern I."/>
            <person name="Morin E."/>
            <person name="Murat C."/>
            <person name="Nagy L.G."/>
            <person name="Nolan M."/>
            <person name="Ohm R.A."/>
            <person name="Patyshakuliyeva A."/>
            <person name="Rokas A."/>
            <person name="Ruiz-Duenas F.J."/>
            <person name="Sabat G."/>
            <person name="Salamov A."/>
            <person name="Samejima M."/>
            <person name="Schmutz J."/>
            <person name="Slot J.C."/>
            <person name="St John F."/>
            <person name="Stenlid J."/>
            <person name="Sun H."/>
            <person name="Sun S."/>
            <person name="Syed K."/>
            <person name="Tsang A."/>
            <person name="Wiebenga A."/>
            <person name="Young D."/>
            <person name="Pisabarro A."/>
            <person name="Eastwood D.C."/>
            <person name="Martin F."/>
            <person name="Cullen D."/>
            <person name="Grigoriev I.V."/>
            <person name="Hibbett D.S."/>
        </authorList>
    </citation>
    <scope>NUCLEOTIDE SEQUENCE [LARGE SCALE GENOMIC DNA]</scope>
    <source>
        <strain evidence="3">TFB10046</strain>
    </source>
</reference>
<dbReference type="KEGG" id="adl:AURDEDRAFT_177984"/>
<feature type="region of interest" description="Disordered" evidence="1">
    <location>
        <begin position="55"/>
        <end position="147"/>
    </location>
</feature>
<dbReference type="Proteomes" id="UP000006514">
    <property type="component" value="Unassembled WGS sequence"/>
</dbReference>
<dbReference type="AlphaFoldDB" id="J0D2S0"/>
<organism evidence="2 3">
    <name type="scientific">Auricularia subglabra (strain TFB-10046 / SS5)</name>
    <name type="common">White-rot fungus</name>
    <name type="synonym">Auricularia delicata (strain TFB10046)</name>
    <dbReference type="NCBI Taxonomy" id="717982"/>
    <lineage>
        <taxon>Eukaryota</taxon>
        <taxon>Fungi</taxon>
        <taxon>Dikarya</taxon>
        <taxon>Basidiomycota</taxon>
        <taxon>Agaricomycotina</taxon>
        <taxon>Agaricomycetes</taxon>
        <taxon>Auriculariales</taxon>
        <taxon>Auriculariaceae</taxon>
        <taxon>Auricularia</taxon>
    </lineage>
</organism>
<name>J0D2S0_AURST</name>
<evidence type="ECO:0000313" key="3">
    <source>
        <dbReference type="Proteomes" id="UP000006514"/>
    </source>
</evidence>
<feature type="compositionally biased region" description="Low complexity" evidence="1">
    <location>
        <begin position="55"/>
        <end position="72"/>
    </location>
</feature>
<dbReference type="InParanoid" id="J0D2S0"/>
<protein>
    <submittedName>
        <fullName evidence="2">Uncharacterized protein</fullName>
    </submittedName>
</protein>
<dbReference type="EMBL" id="JH688552">
    <property type="protein sequence ID" value="EJD32927.1"/>
    <property type="molecule type" value="Genomic_DNA"/>
</dbReference>
<gene>
    <name evidence="2" type="ORF">AURDEDRAFT_177984</name>
</gene>
<accession>J0D2S0</accession>